<feature type="compositionally biased region" description="Basic residues" evidence="1">
    <location>
        <begin position="48"/>
        <end position="63"/>
    </location>
</feature>
<dbReference type="Proteomes" id="UP000271974">
    <property type="component" value="Unassembled WGS sequence"/>
</dbReference>
<sequence length="106" mass="12129">SQGAGRHCVEHGECVDNEAQLLVGEQGEEHHVAEGWPEQHGHMTHEVHAHRHQHQRGAQRSRQHRVEVPQERQRYAPLRAFVENCVEPHDFSLGPQPAPPEVRVNK</sequence>
<evidence type="ECO:0000313" key="3">
    <source>
        <dbReference type="Proteomes" id="UP000271974"/>
    </source>
</evidence>
<keyword evidence="3" id="KW-1185">Reference proteome</keyword>
<protein>
    <submittedName>
        <fullName evidence="2">Uncharacterized protein</fullName>
    </submittedName>
</protein>
<evidence type="ECO:0000256" key="1">
    <source>
        <dbReference type="SAM" id="MobiDB-lite"/>
    </source>
</evidence>
<accession>A0A3S0ZPA4</accession>
<organism evidence="2 3">
    <name type="scientific">Elysia chlorotica</name>
    <name type="common">Eastern emerald elysia</name>
    <name type="synonym">Sea slug</name>
    <dbReference type="NCBI Taxonomy" id="188477"/>
    <lineage>
        <taxon>Eukaryota</taxon>
        <taxon>Metazoa</taxon>
        <taxon>Spiralia</taxon>
        <taxon>Lophotrochozoa</taxon>
        <taxon>Mollusca</taxon>
        <taxon>Gastropoda</taxon>
        <taxon>Heterobranchia</taxon>
        <taxon>Euthyneura</taxon>
        <taxon>Panpulmonata</taxon>
        <taxon>Sacoglossa</taxon>
        <taxon>Placobranchoidea</taxon>
        <taxon>Plakobranchidae</taxon>
        <taxon>Elysia</taxon>
    </lineage>
</organism>
<name>A0A3S0ZPA4_ELYCH</name>
<feature type="region of interest" description="Disordered" evidence="1">
    <location>
        <begin position="44"/>
        <end position="69"/>
    </location>
</feature>
<reference evidence="2 3" key="1">
    <citation type="submission" date="2019-01" db="EMBL/GenBank/DDBJ databases">
        <title>A draft genome assembly of the solar-powered sea slug Elysia chlorotica.</title>
        <authorList>
            <person name="Cai H."/>
            <person name="Li Q."/>
            <person name="Fang X."/>
            <person name="Li J."/>
            <person name="Curtis N.E."/>
            <person name="Altenburger A."/>
            <person name="Shibata T."/>
            <person name="Feng M."/>
            <person name="Maeda T."/>
            <person name="Schwartz J.A."/>
            <person name="Shigenobu S."/>
            <person name="Lundholm N."/>
            <person name="Nishiyama T."/>
            <person name="Yang H."/>
            <person name="Hasebe M."/>
            <person name="Li S."/>
            <person name="Pierce S.K."/>
            <person name="Wang J."/>
        </authorList>
    </citation>
    <scope>NUCLEOTIDE SEQUENCE [LARGE SCALE GENOMIC DNA]</scope>
    <source>
        <strain evidence="2">EC2010</strain>
        <tissue evidence="2">Whole organism of an adult</tissue>
    </source>
</reference>
<feature type="non-terminal residue" evidence="2">
    <location>
        <position position="1"/>
    </location>
</feature>
<comment type="caution">
    <text evidence="2">The sequence shown here is derived from an EMBL/GenBank/DDBJ whole genome shotgun (WGS) entry which is preliminary data.</text>
</comment>
<proteinExistence type="predicted"/>
<evidence type="ECO:0000313" key="2">
    <source>
        <dbReference type="EMBL" id="RUS82563.1"/>
    </source>
</evidence>
<dbReference type="EMBL" id="RQTK01000281">
    <property type="protein sequence ID" value="RUS82563.1"/>
    <property type="molecule type" value="Genomic_DNA"/>
</dbReference>
<gene>
    <name evidence="2" type="ORF">EGW08_009693</name>
</gene>
<dbReference type="AlphaFoldDB" id="A0A3S0ZPA4"/>